<organism evidence="3 4">
    <name type="scientific">Klugiella xanthotipulae</name>
    <dbReference type="NCBI Taxonomy" id="244735"/>
    <lineage>
        <taxon>Bacteria</taxon>
        <taxon>Bacillati</taxon>
        <taxon>Actinomycetota</taxon>
        <taxon>Actinomycetes</taxon>
        <taxon>Micrococcales</taxon>
        <taxon>Microbacteriaceae</taxon>
        <taxon>Klugiella</taxon>
    </lineage>
</organism>
<proteinExistence type="predicted"/>
<dbReference type="AlphaFoldDB" id="A0A543HT85"/>
<reference evidence="3 4" key="1">
    <citation type="submission" date="2019-06" db="EMBL/GenBank/DDBJ databases">
        <title>Sequencing the genomes of 1000 actinobacteria strains.</title>
        <authorList>
            <person name="Klenk H.-P."/>
        </authorList>
    </citation>
    <scope>NUCLEOTIDE SEQUENCE [LARGE SCALE GENOMIC DNA]</scope>
    <source>
        <strain evidence="3 4">DSM 18031</strain>
    </source>
</reference>
<dbReference type="Proteomes" id="UP000318331">
    <property type="component" value="Unassembled WGS sequence"/>
</dbReference>
<keyword evidence="2" id="KW-0812">Transmembrane</keyword>
<dbReference type="Pfam" id="PF11239">
    <property type="entry name" value="DUF3040"/>
    <property type="match status" value="1"/>
</dbReference>
<sequence length="130" mass="14072">MALSEREQRLLEEMERNLYNSESDVVSTAGASRVRPSYRSLVLGILLTVVGIIILLVGVMTSLTWLGVIGFAAMLGGVIYAISPHKGSPRSLREEAPGASSHASARAATPKQSFADRMSDRWEKRQDGGL</sequence>
<dbReference type="EMBL" id="VFPN01000003">
    <property type="protein sequence ID" value="TQM61484.1"/>
    <property type="molecule type" value="Genomic_DNA"/>
</dbReference>
<accession>A0A543HT85</accession>
<keyword evidence="2" id="KW-1133">Transmembrane helix</keyword>
<evidence type="ECO:0000256" key="1">
    <source>
        <dbReference type="SAM" id="MobiDB-lite"/>
    </source>
</evidence>
<comment type="caution">
    <text evidence="3">The sequence shown here is derived from an EMBL/GenBank/DDBJ whole genome shotgun (WGS) entry which is preliminary data.</text>
</comment>
<evidence type="ECO:0000313" key="3">
    <source>
        <dbReference type="EMBL" id="TQM61484.1"/>
    </source>
</evidence>
<dbReference type="OrthoDB" id="5244024at2"/>
<protein>
    <submittedName>
        <fullName evidence="3">DUF3040 family protein</fullName>
    </submittedName>
</protein>
<feature type="transmembrane region" description="Helical" evidence="2">
    <location>
        <begin position="41"/>
        <end position="59"/>
    </location>
</feature>
<name>A0A543HT85_9MICO</name>
<keyword evidence="2" id="KW-0472">Membrane</keyword>
<keyword evidence="4" id="KW-1185">Reference proteome</keyword>
<feature type="region of interest" description="Disordered" evidence="1">
    <location>
        <begin position="86"/>
        <end position="130"/>
    </location>
</feature>
<evidence type="ECO:0000313" key="4">
    <source>
        <dbReference type="Proteomes" id="UP000318331"/>
    </source>
</evidence>
<dbReference type="InterPro" id="IPR021401">
    <property type="entry name" value="DUF3040"/>
</dbReference>
<feature type="compositionally biased region" description="Basic and acidic residues" evidence="1">
    <location>
        <begin position="117"/>
        <end position="130"/>
    </location>
</feature>
<feature type="transmembrane region" description="Helical" evidence="2">
    <location>
        <begin position="65"/>
        <end position="83"/>
    </location>
</feature>
<gene>
    <name evidence="3" type="ORF">FB466_2439</name>
</gene>
<evidence type="ECO:0000256" key="2">
    <source>
        <dbReference type="SAM" id="Phobius"/>
    </source>
</evidence>